<keyword evidence="2" id="KW-0732">Signal</keyword>
<name>A0AAN6PEV0_9PEZI</name>
<feature type="signal peptide" evidence="2">
    <location>
        <begin position="1"/>
        <end position="27"/>
    </location>
</feature>
<dbReference type="Proteomes" id="UP001303115">
    <property type="component" value="Unassembled WGS sequence"/>
</dbReference>
<gene>
    <name evidence="3" type="ORF">C8A01DRAFT_37262</name>
</gene>
<reference evidence="4" key="1">
    <citation type="journal article" date="2023" name="Mol. Phylogenet. Evol.">
        <title>Genome-scale phylogeny and comparative genomics of the fungal order Sordariales.</title>
        <authorList>
            <person name="Hensen N."/>
            <person name="Bonometti L."/>
            <person name="Westerberg I."/>
            <person name="Brannstrom I.O."/>
            <person name="Guillou S."/>
            <person name="Cros-Aarteil S."/>
            <person name="Calhoun S."/>
            <person name="Haridas S."/>
            <person name="Kuo A."/>
            <person name="Mondo S."/>
            <person name="Pangilinan J."/>
            <person name="Riley R."/>
            <person name="LaButti K."/>
            <person name="Andreopoulos B."/>
            <person name="Lipzen A."/>
            <person name="Chen C."/>
            <person name="Yan M."/>
            <person name="Daum C."/>
            <person name="Ng V."/>
            <person name="Clum A."/>
            <person name="Steindorff A."/>
            <person name="Ohm R.A."/>
            <person name="Martin F."/>
            <person name="Silar P."/>
            <person name="Natvig D.O."/>
            <person name="Lalanne C."/>
            <person name="Gautier V."/>
            <person name="Ament-Velasquez S.L."/>
            <person name="Kruys A."/>
            <person name="Hutchinson M.I."/>
            <person name="Powell A.J."/>
            <person name="Barry K."/>
            <person name="Miller A.N."/>
            <person name="Grigoriev I.V."/>
            <person name="Debuchy R."/>
            <person name="Gladieux P."/>
            <person name="Hiltunen Thoren M."/>
            <person name="Johannesson H."/>
        </authorList>
    </citation>
    <scope>NUCLEOTIDE SEQUENCE [LARGE SCALE GENOMIC DNA]</scope>
    <source>
        <strain evidence="4">CBS 284.82</strain>
    </source>
</reference>
<keyword evidence="4" id="KW-1185">Reference proteome</keyword>
<evidence type="ECO:0000313" key="4">
    <source>
        <dbReference type="Proteomes" id="UP001303115"/>
    </source>
</evidence>
<sequence>MKRTHITLPSLQVAATAFLALTCQAAAELYCVDKATSEVVAAENCEGDVGDFATVDGAPGAALGAVIAKRQDTDDDDNNNKSKRDLEFIAEAAAKLAELKLVAGGFGNGGACECSSSGEKGGVSGGVSGSSGGGGGGVVGWSRAGGGRGG</sequence>
<feature type="region of interest" description="Disordered" evidence="1">
    <location>
        <begin position="123"/>
        <end position="150"/>
    </location>
</feature>
<organism evidence="3 4">
    <name type="scientific">Parachaetomium inaequale</name>
    <dbReference type="NCBI Taxonomy" id="2588326"/>
    <lineage>
        <taxon>Eukaryota</taxon>
        <taxon>Fungi</taxon>
        <taxon>Dikarya</taxon>
        <taxon>Ascomycota</taxon>
        <taxon>Pezizomycotina</taxon>
        <taxon>Sordariomycetes</taxon>
        <taxon>Sordariomycetidae</taxon>
        <taxon>Sordariales</taxon>
        <taxon>Chaetomiaceae</taxon>
        <taxon>Parachaetomium</taxon>
    </lineage>
</organism>
<comment type="caution">
    <text evidence="3">The sequence shown here is derived from an EMBL/GenBank/DDBJ whole genome shotgun (WGS) entry which is preliminary data.</text>
</comment>
<evidence type="ECO:0000313" key="3">
    <source>
        <dbReference type="EMBL" id="KAK4038773.1"/>
    </source>
</evidence>
<dbReference type="AlphaFoldDB" id="A0AAN6PEV0"/>
<evidence type="ECO:0000256" key="2">
    <source>
        <dbReference type="SAM" id="SignalP"/>
    </source>
</evidence>
<protein>
    <submittedName>
        <fullName evidence="3">Uncharacterized protein</fullName>
    </submittedName>
</protein>
<dbReference type="EMBL" id="MU854419">
    <property type="protein sequence ID" value="KAK4038773.1"/>
    <property type="molecule type" value="Genomic_DNA"/>
</dbReference>
<evidence type="ECO:0000256" key="1">
    <source>
        <dbReference type="SAM" id="MobiDB-lite"/>
    </source>
</evidence>
<proteinExistence type="predicted"/>
<feature type="chain" id="PRO_5042983497" evidence="2">
    <location>
        <begin position="28"/>
        <end position="150"/>
    </location>
</feature>
<accession>A0AAN6PEV0</accession>